<dbReference type="SUPFAM" id="SSF56194">
    <property type="entry name" value="Uridine diphospho-N-Acetylenolpyruvylglucosamine reductase, MurB, C-terminal domain"/>
    <property type="match status" value="1"/>
</dbReference>
<evidence type="ECO:0000256" key="7">
    <source>
        <dbReference type="ARBA" id="ARBA00022630"/>
    </source>
</evidence>
<dbReference type="PROSITE" id="PS51387">
    <property type="entry name" value="FAD_PCMH"/>
    <property type="match status" value="1"/>
</dbReference>
<dbReference type="InterPro" id="IPR036318">
    <property type="entry name" value="FAD-bd_PCMH-like_sf"/>
</dbReference>
<organism evidence="18 19">
    <name type="scientific">Proteiniborus ethanoligenes</name>
    <dbReference type="NCBI Taxonomy" id="415015"/>
    <lineage>
        <taxon>Bacteria</taxon>
        <taxon>Bacillati</taxon>
        <taxon>Bacillota</taxon>
        <taxon>Clostridia</taxon>
        <taxon>Eubacteriales</taxon>
        <taxon>Proteiniborus</taxon>
    </lineage>
</organism>
<evidence type="ECO:0000259" key="17">
    <source>
        <dbReference type="PROSITE" id="PS51387"/>
    </source>
</evidence>
<dbReference type="InterPro" id="IPR036635">
    <property type="entry name" value="MurB_C_sf"/>
</dbReference>
<evidence type="ECO:0000256" key="9">
    <source>
        <dbReference type="ARBA" id="ARBA00022857"/>
    </source>
</evidence>
<sequence>MDKNHVYRLFKNIIEKGDVLIHEPMSKHTSFKIGGPVDVLVLPGSIEELASSIKLCKSEGLDYFVMGNGSNIIVRDKGIRGIVIKISESLNNIIIEGTKLIAEAGALLSVVSKSALRSSLTGLEFASGIPGSLGGAIAMNAGAYGGEMKDVVTKVKCVDENGNFVEYENSDMEFGYRQSRIQNEKLIVVQVEMKLKEGNYEDIRAYTNELTEKRTSKQPLHLPSAGSTFRRPEGYFAGKLIEDAGLKGLILGGAQVSDKHCGFIVNIGNATADDVINLIRVVQKTVSDKYGVKLETEVKIIGEE</sequence>
<accession>A0A1H3R7Y0</accession>
<dbReference type="PANTHER" id="PTHR21071:SF4">
    <property type="entry name" value="UDP-N-ACETYLENOLPYRUVOYLGLUCOSAMINE REDUCTASE"/>
    <property type="match status" value="1"/>
</dbReference>
<evidence type="ECO:0000256" key="16">
    <source>
        <dbReference type="HAMAP-Rule" id="MF_00037"/>
    </source>
</evidence>
<evidence type="ECO:0000256" key="14">
    <source>
        <dbReference type="ARBA" id="ARBA00023316"/>
    </source>
</evidence>
<comment type="catalytic activity">
    <reaction evidence="15 16">
        <text>UDP-N-acetyl-alpha-D-muramate + NADP(+) = UDP-N-acetyl-3-O-(1-carboxyvinyl)-alpha-D-glucosamine + NADPH + H(+)</text>
        <dbReference type="Rhea" id="RHEA:12248"/>
        <dbReference type="ChEBI" id="CHEBI:15378"/>
        <dbReference type="ChEBI" id="CHEBI:57783"/>
        <dbReference type="ChEBI" id="CHEBI:58349"/>
        <dbReference type="ChEBI" id="CHEBI:68483"/>
        <dbReference type="ChEBI" id="CHEBI:70757"/>
        <dbReference type="EC" id="1.3.1.98"/>
    </reaction>
</comment>
<proteinExistence type="inferred from homology"/>
<dbReference type="EC" id="1.3.1.98" evidence="16"/>
<dbReference type="GO" id="GO:0071555">
    <property type="term" value="P:cell wall organization"/>
    <property type="evidence" value="ECO:0007669"/>
    <property type="project" value="UniProtKB-KW"/>
</dbReference>
<keyword evidence="13 16" id="KW-0131">Cell cycle</keyword>
<dbReference type="InterPro" id="IPR016166">
    <property type="entry name" value="FAD-bd_PCMH"/>
</dbReference>
<dbReference type="EMBL" id="FNQE01000025">
    <property type="protein sequence ID" value="SDZ21338.1"/>
    <property type="molecule type" value="Genomic_DNA"/>
</dbReference>
<dbReference type="InterPro" id="IPR011601">
    <property type="entry name" value="MurB_C"/>
</dbReference>
<dbReference type="HAMAP" id="MF_00037">
    <property type="entry name" value="MurB"/>
    <property type="match status" value="1"/>
</dbReference>
<comment type="cofactor">
    <cofactor evidence="1 16">
        <name>FAD</name>
        <dbReference type="ChEBI" id="CHEBI:57692"/>
    </cofactor>
</comment>
<keyword evidence="6 16" id="KW-0132">Cell division</keyword>
<dbReference type="Gene3D" id="3.90.78.10">
    <property type="entry name" value="UDP-N-acetylenolpyruvoylglucosamine reductase, C-terminal domain"/>
    <property type="match status" value="1"/>
</dbReference>
<dbReference type="InterPro" id="IPR003170">
    <property type="entry name" value="MurB"/>
</dbReference>
<dbReference type="Gene3D" id="3.30.43.10">
    <property type="entry name" value="Uridine Diphospho-n-acetylenolpyruvylglucosamine Reductase, domain 2"/>
    <property type="match status" value="1"/>
</dbReference>
<comment type="function">
    <text evidence="2 16">Cell wall formation.</text>
</comment>
<keyword evidence="12 16" id="KW-0560">Oxidoreductase</keyword>
<feature type="active site" evidence="16">
    <location>
        <position position="297"/>
    </location>
</feature>
<keyword evidence="14 16" id="KW-0961">Cell wall biogenesis/degradation</keyword>
<evidence type="ECO:0000256" key="8">
    <source>
        <dbReference type="ARBA" id="ARBA00022827"/>
    </source>
</evidence>
<dbReference type="PANTHER" id="PTHR21071">
    <property type="entry name" value="UDP-N-ACETYLENOLPYRUVOYLGLUCOSAMINE REDUCTASE"/>
    <property type="match status" value="1"/>
</dbReference>
<dbReference type="Pfam" id="PF01565">
    <property type="entry name" value="FAD_binding_4"/>
    <property type="match status" value="1"/>
</dbReference>
<keyword evidence="7 16" id="KW-0285">Flavoprotein</keyword>
<keyword evidence="5 16" id="KW-0963">Cytoplasm</keyword>
<evidence type="ECO:0000256" key="3">
    <source>
        <dbReference type="ARBA" id="ARBA00004496"/>
    </source>
</evidence>
<dbReference type="Pfam" id="PF02873">
    <property type="entry name" value="MurB_C"/>
    <property type="match status" value="1"/>
</dbReference>
<dbReference type="GO" id="GO:0008762">
    <property type="term" value="F:UDP-N-acetylmuramate dehydrogenase activity"/>
    <property type="evidence" value="ECO:0007669"/>
    <property type="project" value="UniProtKB-UniRule"/>
</dbReference>
<dbReference type="Gene3D" id="3.30.465.10">
    <property type="match status" value="1"/>
</dbReference>
<evidence type="ECO:0000256" key="12">
    <source>
        <dbReference type="ARBA" id="ARBA00023002"/>
    </source>
</evidence>
<feature type="active site" description="Proton donor" evidence="16">
    <location>
        <position position="227"/>
    </location>
</feature>
<name>A0A1H3R7Y0_9FIRM</name>
<feature type="domain" description="FAD-binding PCMH-type" evidence="17">
    <location>
        <begin position="32"/>
        <end position="213"/>
    </location>
</feature>
<dbReference type="NCBIfam" id="TIGR00179">
    <property type="entry name" value="murB"/>
    <property type="match status" value="1"/>
</dbReference>
<evidence type="ECO:0000256" key="5">
    <source>
        <dbReference type="ARBA" id="ARBA00022490"/>
    </source>
</evidence>
<evidence type="ECO:0000256" key="2">
    <source>
        <dbReference type="ARBA" id="ARBA00003921"/>
    </source>
</evidence>
<dbReference type="RefSeq" id="WP_091731217.1">
    <property type="nucleotide sequence ID" value="NZ_FNQE01000025.1"/>
</dbReference>
<dbReference type="GO" id="GO:0071949">
    <property type="term" value="F:FAD binding"/>
    <property type="evidence" value="ECO:0007669"/>
    <property type="project" value="InterPro"/>
</dbReference>
<dbReference type="Proteomes" id="UP000198625">
    <property type="component" value="Unassembled WGS sequence"/>
</dbReference>
<evidence type="ECO:0000256" key="10">
    <source>
        <dbReference type="ARBA" id="ARBA00022960"/>
    </source>
</evidence>
<dbReference type="GO" id="GO:0008360">
    <property type="term" value="P:regulation of cell shape"/>
    <property type="evidence" value="ECO:0007669"/>
    <property type="project" value="UniProtKB-KW"/>
</dbReference>
<dbReference type="GO" id="GO:0005829">
    <property type="term" value="C:cytosol"/>
    <property type="evidence" value="ECO:0007669"/>
    <property type="project" value="TreeGrafter"/>
</dbReference>
<dbReference type="GO" id="GO:0051301">
    <property type="term" value="P:cell division"/>
    <property type="evidence" value="ECO:0007669"/>
    <property type="project" value="UniProtKB-KW"/>
</dbReference>
<keyword evidence="8 16" id="KW-0274">FAD</keyword>
<gene>
    <name evidence="16" type="primary">murB</name>
    <name evidence="18" type="ORF">SAMN05660462_02240</name>
</gene>
<feature type="active site" evidence="16">
    <location>
        <position position="177"/>
    </location>
</feature>
<dbReference type="OrthoDB" id="9804753at2"/>
<comment type="similarity">
    <text evidence="16">Belongs to the MurB family.</text>
</comment>
<reference evidence="19" key="1">
    <citation type="submission" date="2016-10" db="EMBL/GenBank/DDBJ databases">
        <authorList>
            <person name="Varghese N."/>
            <person name="Submissions S."/>
        </authorList>
    </citation>
    <scope>NUCLEOTIDE SEQUENCE [LARGE SCALE GENOMIC DNA]</scope>
    <source>
        <strain evidence="19">DSM 21650</strain>
    </source>
</reference>
<comment type="subcellular location">
    <subcellularLocation>
        <location evidence="3 16">Cytoplasm</location>
    </subcellularLocation>
</comment>
<dbReference type="SUPFAM" id="SSF56176">
    <property type="entry name" value="FAD-binding/transporter-associated domain-like"/>
    <property type="match status" value="1"/>
</dbReference>
<keyword evidence="19" id="KW-1185">Reference proteome</keyword>
<dbReference type="NCBIfam" id="NF010480">
    <property type="entry name" value="PRK13905.1"/>
    <property type="match status" value="1"/>
</dbReference>
<evidence type="ECO:0000256" key="6">
    <source>
        <dbReference type="ARBA" id="ARBA00022618"/>
    </source>
</evidence>
<evidence type="ECO:0000256" key="1">
    <source>
        <dbReference type="ARBA" id="ARBA00001974"/>
    </source>
</evidence>
<dbReference type="InterPro" id="IPR006094">
    <property type="entry name" value="Oxid_FAD_bind_N"/>
</dbReference>
<dbReference type="InterPro" id="IPR016167">
    <property type="entry name" value="FAD-bd_PCMH_sub1"/>
</dbReference>
<dbReference type="STRING" id="415015.SAMN05660462_02240"/>
<comment type="pathway">
    <text evidence="4 16">Cell wall biogenesis; peptidoglycan biosynthesis.</text>
</comment>
<evidence type="ECO:0000256" key="11">
    <source>
        <dbReference type="ARBA" id="ARBA00022984"/>
    </source>
</evidence>
<keyword evidence="9 16" id="KW-0521">NADP</keyword>
<evidence type="ECO:0000313" key="19">
    <source>
        <dbReference type="Proteomes" id="UP000198625"/>
    </source>
</evidence>
<evidence type="ECO:0000256" key="4">
    <source>
        <dbReference type="ARBA" id="ARBA00004752"/>
    </source>
</evidence>
<keyword evidence="11 16" id="KW-0573">Peptidoglycan synthesis</keyword>
<dbReference type="AlphaFoldDB" id="A0A1H3R7Y0"/>
<dbReference type="UniPathway" id="UPA00219"/>
<evidence type="ECO:0000313" key="18">
    <source>
        <dbReference type="EMBL" id="SDZ21338.1"/>
    </source>
</evidence>
<evidence type="ECO:0000256" key="13">
    <source>
        <dbReference type="ARBA" id="ARBA00023306"/>
    </source>
</evidence>
<dbReference type="InterPro" id="IPR016169">
    <property type="entry name" value="FAD-bd_PCMH_sub2"/>
</dbReference>
<dbReference type="GO" id="GO:0009252">
    <property type="term" value="P:peptidoglycan biosynthetic process"/>
    <property type="evidence" value="ECO:0007669"/>
    <property type="project" value="UniProtKB-UniRule"/>
</dbReference>
<protein>
    <recommendedName>
        <fullName evidence="16">UDP-N-acetylenolpyruvoylglucosamine reductase</fullName>
        <ecNumber evidence="16">1.3.1.98</ecNumber>
    </recommendedName>
    <alternativeName>
        <fullName evidence="16">UDP-N-acetylmuramate dehydrogenase</fullName>
    </alternativeName>
</protein>
<evidence type="ECO:0000256" key="15">
    <source>
        <dbReference type="ARBA" id="ARBA00048914"/>
    </source>
</evidence>
<keyword evidence="10 16" id="KW-0133">Cell shape</keyword>